<dbReference type="SUPFAM" id="SSF54001">
    <property type="entry name" value="Cysteine proteinases"/>
    <property type="match status" value="1"/>
</dbReference>
<name>A0ABQ9D853_9PASS</name>
<dbReference type="InterPro" id="IPR001394">
    <property type="entry name" value="Peptidase_C19_UCH"/>
</dbReference>
<evidence type="ECO:0000256" key="10">
    <source>
        <dbReference type="ARBA" id="ARBA00042421"/>
    </source>
</evidence>
<dbReference type="Pfam" id="PF00443">
    <property type="entry name" value="UCH"/>
    <property type="match status" value="1"/>
</dbReference>
<dbReference type="InterPro" id="IPR038765">
    <property type="entry name" value="Papain-like_cys_pep_sf"/>
</dbReference>
<evidence type="ECO:0000259" key="12">
    <source>
        <dbReference type="PROSITE" id="PS50235"/>
    </source>
</evidence>
<gene>
    <name evidence="13" type="ORF">WISP_73927</name>
</gene>
<dbReference type="InterPro" id="IPR028889">
    <property type="entry name" value="USP"/>
</dbReference>
<proteinExistence type="inferred from homology"/>
<evidence type="ECO:0000313" key="14">
    <source>
        <dbReference type="Proteomes" id="UP001145742"/>
    </source>
</evidence>
<evidence type="ECO:0000256" key="3">
    <source>
        <dbReference type="ARBA" id="ARBA00012759"/>
    </source>
</evidence>
<evidence type="ECO:0000256" key="9">
    <source>
        <dbReference type="ARBA" id="ARBA00041286"/>
    </source>
</evidence>
<evidence type="ECO:0000256" key="4">
    <source>
        <dbReference type="ARBA" id="ARBA00022670"/>
    </source>
</evidence>
<feature type="domain" description="USP" evidence="12">
    <location>
        <begin position="1"/>
        <end position="60"/>
    </location>
</feature>
<dbReference type="Proteomes" id="UP001145742">
    <property type="component" value="Unassembled WGS sequence"/>
</dbReference>
<keyword evidence="6" id="KW-0378">Hydrolase</keyword>
<dbReference type="PANTHER" id="PTHR24006">
    <property type="entry name" value="UBIQUITIN CARBOXYL-TERMINAL HYDROLASE"/>
    <property type="match status" value="1"/>
</dbReference>
<dbReference type="PROSITE" id="PS50235">
    <property type="entry name" value="USP_3"/>
    <property type="match status" value="1"/>
</dbReference>
<dbReference type="EMBL" id="WHWB01033857">
    <property type="protein sequence ID" value="KAJ7416159.1"/>
    <property type="molecule type" value="Genomic_DNA"/>
</dbReference>
<dbReference type="EC" id="3.4.19.12" evidence="3"/>
<comment type="caution">
    <text evidence="13">The sequence shown here is derived from an EMBL/GenBank/DDBJ whole genome shotgun (WGS) entry which is preliminary data.</text>
</comment>
<evidence type="ECO:0000256" key="8">
    <source>
        <dbReference type="ARBA" id="ARBA00039426"/>
    </source>
</evidence>
<evidence type="ECO:0000256" key="2">
    <source>
        <dbReference type="ARBA" id="ARBA00009085"/>
    </source>
</evidence>
<evidence type="ECO:0000256" key="5">
    <source>
        <dbReference type="ARBA" id="ARBA00022786"/>
    </source>
</evidence>
<comment type="similarity">
    <text evidence="2">Belongs to the peptidase C19 family.</text>
</comment>
<evidence type="ECO:0000256" key="11">
    <source>
        <dbReference type="ARBA" id="ARBA00043004"/>
    </source>
</evidence>
<comment type="catalytic activity">
    <reaction evidence="1">
        <text>Thiol-dependent hydrolysis of ester, thioester, amide, peptide and isopeptide bonds formed by the C-terminal Gly of ubiquitin (a 76-residue protein attached to proteins as an intracellular targeting signal).</text>
        <dbReference type="EC" id="3.4.19.12"/>
    </reaction>
</comment>
<evidence type="ECO:0000256" key="7">
    <source>
        <dbReference type="ARBA" id="ARBA00022807"/>
    </source>
</evidence>
<keyword evidence="4" id="KW-0645">Protease</keyword>
<dbReference type="InterPro" id="IPR050164">
    <property type="entry name" value="Peptidase_C19"/>
</dbReference>
<reference evidence="13" key="1">
    <citation type="submission" date="2019-10" db="EMBL/GenBank/DDBJ databases">
        <authorList>
            <person name="Soares A.E.R."/>
            <person name="Aleixo A."/>
            <person name="Schneider P."/>
            <person name="Miyaki C.Y."/>
            <person name="Schneider M.P."/>
            <person name="Mello C."/>
            <person name="Vasconcelos A.T.R."/>
        </authorList>
    </citation>
    <scope>NUCLEOTIDE SEQUENCE</scope>
    <source>
        <tissue evidence="13">Muscle</tissue>
    </source>
</reference>
<dbReference type="Gene3D" id="3.90.70.10">
    <property type="entry name" value="Cysteine proteinases"/>
    <property type="match status" value="1"/>
</dbReference>
<protein>
    <recommendedName>
        <fullName evidence="8">Ubiquitin carboxyl-terminal hydrolase 30</fullName>
        <ecNumber evidence="3">3.4.19.12</ecNumber>
    </recommendedName>
    <alternativeName>
        <fullName evidence="10">Deubiquitinating enzyme 30</fullName>
    </alternativeName>
    <alternativeName>
        <fullName evidence="9">Ubiquitin thioesterase 30</fullName>
    </alternativeName>
    <alternativeName>
        <fullName evidence="11">Ubiquitin-specific-processing protease 30</fullName>
    </alternativeName>
</protein>
<keyword evidence="7" id="KW-0788">Thiol protease</keyword>
<evidence type="ECO:0000256" key="6">
    <source>
        <dbReference type="ARBA" id="ARBA00022801"/>
    </source>
</evidence>
<keyword evidence="14" id="KW-1185">Reference proteome</keyword>
<sequence>MAVVVHHGDMHSGHFVTYRRVPGPRAGPGQWLWVSDDSVRRASLQEVLAASAYLLFYERVRGAMLDTVACSIDYTF</sequence>
<accession>A0ABQ9D853</accession>
<keyword evidence="5" id="KW-0833">Ubl conjugation pathway</keyword>
<evidence type="ECO:0000256" key="1">
    <source>
        <dbReference type="ARBA" id="ARBA00000707"/>
    </source>
</evidence>
<evidence type="ECO:0000313" key="13">
    <source>
        <dbReference type="EMBL" id="KAJ7416159.1"/>
    </source>
</evidence>
<organism evidence="13 14">
    <name type="scientific">Willisornis vidua</name>
    <name type="common">Xingu scale-backed antbird</name>
    <dbReference type="NCBI Taxonomy" id="1566151"/>
    <lineage>
        <taxon>Eukaryota</taxon>
        <taxon>Metazoa</taxon>
        <taxon>Chordata</taxon>
        <taxon>Craniata</taxon>
        <taxon>Vertebrata</taxon>
        <taxon>Euteleostomi</taxon>
        <taxon>Archelosauria</taxon>
        <taxon>Archosauria</taxon>
        <taxon>Dinosauria</taxon>
        <taxon>Saurischia</taxon>
        <taxon>Theropoda</taxon>
        <taxon>Coelurosauria</taxon>
        <taxon>Aves</taxon>
        <taxon>Neognathae</taxon>
        <taxon>Neoaves</taxon>
        <taxon>Telluraves</taxon>
        <taxon>Australaves</taxon>
        <taxon>Passeriformes</taxon>
        <taxon>Thamnophilidae</taxon>
        <taxon>Willisornis</taxon>
    </lineage>
</organism>
<dbReference type="PANTHER" id="PTHR24006:SF888">
    <property type="entry name" value="UBIQUITIN CARBOXYL-TERMINAL HYDROLASE 30"/>
    <property type="match status" value="1"/>
</dbReference>